<evidence type="ECO:0000256" key="4">
    <source>
        <dbReference type="ARBA" id="ARBA00023033"/>
    </source>
</evidence>
<evidence type="ECO:0000313" key="7">
    <source>
        <dbReference type="Proteomes" id="UP000239724"/>
    </source>
</evidence>
<keyword evidence="2" id="KW-0285">Flavoprotein</keyword>
<reference evidence="6 7" key="1">
    <citation type="journal article" date="2018" name="Arch. Microbiol.">
        <title>New insights into the metabolic potential of the phototrophic purple bacterium Rhodopila globiformis DSM 161(T) from its draft genome sequence and evidence for a vanadium-dependent nitrogenase.</title>
        <authorList>
            <person name="Imhoff J.F."/>
            <person name="Rahn T."/>
            <person name="Kunzel S."/>
            <person name="Neulinger S.C."/>
        </authorList>
    </citation>
    <scope>NUCLEOTIDE SEQUENCE [LARGE SCALE GENOMIC DNA]</scope>
    <source>
        <strain evidence="6 7">DSM 161</strain>
    </source>
</reference>
<sequence>MATQRKVVSLSSWPRTPVSSWPQHRTGRMKVGIFDHMDRSQATLDRFYEERLKLVEAYDRAGFHCYHVAEHHATPLGVAPAPGVWLAAVAQRTWRLCFGPLVYLLPLYHPIKLLEEICMLDQLSGGRFMLGVGRGISPIELRYYGIDPDHAPAMYNEALEVILRGMTGPVLNFEGTYYRYRDVPMELTPVQRPHPPLWYGLARPESIPWAARNRVNVVGNLPGPGMRALTDRYRAEWDRLCNDPADLPLMGVGRHVVVAETEKEALQIARRGYDKWRASFLKLWLAHGMMPSPQVVFPERFEDAEAQGRAVAGTPDKVRDFLQQAIDEAGLNYILCRFAFGDITGDEALNSIDLFTRHVMPDIIAHQEII</sequence>
<keyword evidence="3" id="KW-0560">Oxidoreductase</keyword>
<proteinExistence type="inferred from homology"/>
<dbReference type="Gene3D" id="3.20.20.30">
    <property type="entry name" value="Luciferase-like domain"/>
    <property type="match status" value="1"/>
</dbReference>
<dbReference type="Pfam" id="PF00296">
    <property type="entry name" value="Bac_luciferase"/>
    <property type="match status" value="1"/>
</dbReference>
<evidence type="ECO:0000256" key="3">
    <source>
        <dbReference type="ARBA" id="ARBA00023002"/>
    </source>
</evidence>
<dbReference type="SUPFAM" id="SSF51679">
    <property type="entry name" value="Bacterial luciferase-like"/>
    <property type="match status" value="1"/>
</dbReference>
<feature type="domain" description="Luciferase-like" evidence="5">
    <location>
        <begin position="29"/>
        <end position="330"/>
    </location>
</feature>
<protein>
    <recommendedName>
        <fullName evidence="5">Luciferase-like domain-containing protein</fullName>
    </recommendedName>
</protein>
<dbReference type="Proteomes" id="UP000239724">
    <property type="component" value="Unassembled WGS sequence"/>
</dbReference>
<evidence type="ECO:0000313" key="6">
    <source>
        <dbReference type="EMBL" id="PPQ27074.1"/>
    </source>
</evidence>
<evidence type="ECO:0000256" key="2">
    <source>
        <dbReference type="ARBA" id="ARBA00022630"/>
    </source>
</evidence>
<accession>A0A2S6MXI1</accession>
<dbReference type="GO" id="GO:0004497">
    <property type="term" value="F:monooxygenase activity"/>
    <property type="evidence" value="ECO:0007669"/>
    <property type="project" value="UniProtKB-KW"/>
</dbReference>
<keyword evidence="7" id="KW-1185">Reference proteome</keyword>
<dbReference type="PANTHER" id="PTHR30137">
    <property type="entry name" value="LUCIFERASE-LIKE MONOOXYGENASE"/>
    <property type="match status" value="1"/>
</dbReference>
<dbReference type="PANTHER" id="PTHR30137:SF16">
    <property type="entry name" value="BLL0895 PROTEIN"/>
    <property type="match status" value="1"/>
</dbReference>
<dbReference type="InterPro" id="IPR050766">
    <property type="entry name" value="Bact_Lucif_Oxidored"/>
</dbReference>
<evidence type="ECO:0000256" key="1">
    <source>
        <dbReference type="ARBA" id="ARBA00010426"/>
    </source>
</evidence>
<comment type="caution">
    <text evidence="6">The sequence shown here is derived from an EMBL/GenBank/DDBJ whole genome shotgun (WGS) entry which is preliminary data.</text>
</comment>
<comment type="similarity">
    <text evidence="1">Belongs to the bacterial luciferase oxidoreductase family.</text>
</comment>
<keyword evidence="4" id="KW-0503">Monooxygenase</keyword>
<gene>
    <name evidence="6" type="ORF">CCS01_28480</name>
</gene>
<dbReference type="GO" id="GO:0016705">
    <property type="term" value="F:oxidoreductase activity, acting on paired donors, with incorporation or reduction of molecular oxygen"/>
    <property type="evidence" value="ECO:0007669"/>
    <property type="project" value="InterPro"/>
</dbReference>
<dbReference type="InterPro" id="IPR036661">
    <property type="entry name" value="Luciferase-like_sf"/>
</dbReference>
<dbReference type="InterPro" id="IPR011251">
    <property type="entry name" value="Luciferase-like_dom"/>
</dbReference>
<evidence type="ECO:0000259" key="5">
    <source>
        <dbReference type="Pfam" id="PF00296"/>
    </source>
</evidence>
<dbReference type="AlphaFoldDB" id="A0A2S6MXI1"/>
<organism evidence="6 7">
    <name type="scientific">Rhodopila globiformis</name>
    <name type="common">Rhodopseudomonas globiformis</name>
    <dbReference type="NCBI Taxonomy" id="1071"/>
    <lineage>
        <taxon>Bacteria</taxon>
        <taxon>Pseudomonadati</taxon>
        <taxon>Pseudomonadota</taxon>
        <taxon>Alphaproteobacteria</taxon>
        <taxon>Acetobacterales</taxon>
        <taxon>Acetobacteraceae</taxon>
        <taxon>Rhodopila</taxon>
    </lineage>
</organism>
<name>A0A2S6MXI1_RHOGL</name>
<dbReference type="EMBL" id="NHRY01000263">
    <property type="protein sequence ID" value="PPQ27074.1"/>
    <property type="molecule type" value="Genomic_DNA"/>
</dbReference>
<dbReference type="GO" id="GO:0005829">
    <property type="term" value="C:cytosol"/>
    <property type="evidence" value="ECO:0007669"/>
    <property type="project" value="TreeGrafter"/>
</dbReference>